<dbReference type="Gene3D" id="3.40.50.1240">
    <property type="entry name" value="Phosphoglycerate mutase-like"/>
    <property type="match status" value="1"/>
</dbReference>
<evidence type="ECO:0000256" key="1">
    <source>
        <dbReference type="ARBA" id="ARBA00005375"/>
    </source>
</evidence>
<evidence type="ECO:0000313" key="2">
    <source>
        <dbReference type="EMBL" id="EYC11323.1"/>
    </source>
</evidence>
<dbReference type="InterPro" id="IPR029033">
    <property type="entry name" value="His_PPase_superfam"/>
</dbReference>
<dbReference type="InterPro" id="IPR050645">
    <property type="entry name" value="Histidine_acid_phosphatase"/>
</dbReference>
<sequence length="417" mass="46827">MVLFRVESEGSQVSLRCEVFGILTTAIRELTLLLLSIRAILSYPNTAEVVKRDPNTKLVLWGTRHGNRNPEQFVYKTPSSWGFEGNTELTQFGKRQAYGLGRELRKFVGDLVDGNYLPSQAKYYSSSANRCQMTLQTALAGFYTPTGWADWQRTRFDFWSPVPYSIDDPLLRMYAVKNCPASDQAWKPISEDTLPDLAKIVSENRELLGYIARNTNWTLSVSSAADLADNIIEMDLYGAPYPSWIANPSLPGFNGATFKRAVLSFGEKHQIRCTEYEPCRDLMGGVWINHILESIENAVKGEGPRVIGYSSHTEVTLAVIKLLGVERHELTTSAGFLLEYRNVPTPSIRILNHDPDPIDKHVIYKAKYTPELSKIADKSGWIPKEKFVALAAKHTIQDWETACGRSPCTPSLPLPYA</sequence>
<proteinExistence type="inferred from homology"/>
<dbReference type="GO" id="GO:0016791">
    <property type="term" value="F:phosphatase activity"/>
    <property type="evidence" value="ECO:0007669"/>
    <property type="project" value="TreeGrafter"/>
</dbReference>
<name>A0A016U9N2_9BILA</name>
<dbReference type="OrthoDB" id="10257284at2759"/>
<dbReference type="SUPFAM" id="SSF53254">
    <property type="entry name" value="Phosphoglycerate mutase-like"/>
    <property type="match status" value="1"/>
</dbReference>
<dbReference type="PANTHER" id="PTHR11567">
    <property type="entry name" value="ACID PHOSPHATASE-RELATED"/>
    <property type="match status" value="1"/>
</dbReference>
<dbReference type="EMBL" id="JARK01001387">
    <property type="protein sequence ID" value="EYC11323.1"/>
    <property type="molecule type" value="Genomic_DNA"/>
</dbReference>
<gene>
    <name evidence="2" type="primary">Acey_s0051.g2143</name>
    <name evidence="2" type="ORF">Y032_0051g2143</name>
</gene>
<dbReference type="Pfam" id="PF00328">
    <property type="entry name" value="His_Phos_2"/>
    <property type="match status" value="1"/>
</dbReference>
<dbReference type="Proteomes" id="UP000024635">
    <property type="component" value="Unassembled WGS sequence"/>
</dbReference>
<dbReference type="STRING" id="53326.A0A016U9N2"/>
<dbReference type="AlphaFoldDB" id="A0A016U9N2"/>
<comment type="caution">
    <text evidence="2">The sequence shown here is derived from an EMBL/GenBank/DDBJ whole genome shotgun (WGS) entry which is preliminary data.</text>
</comment>
<evidence type="ECO:0008006" key="4">
    <source>
        <dbReference type="Google" id="ProtNLM"/>
    </source>
</evidence>
<dbReference type="PANTHER" id="PTHR11567:SF29">
    <property type="entry name" value="ACID PHOSPHATASE FAMILY"/>
    <property type="match status" value="1"/>
</dbReference>
<organism evidence="2 3">
    <name type="scientific">Ancylostoma ceylanicum</name>
    <dbReference type="NCBI Taxonomy" id="53326"/>
    <lineage>
        <taxon>Eukaryota</taxon>
        <taxon>Metazoa</taxon>
        <taxon>Ecdysozoa</taxon>
        <taxon>Nematoda</taxon>
        <taxon>Chromadorea</taxon>
        <taxon>Rhabditida</taxon>
        <taxon>Rhabditina</taxon>
        <taxon>Rhabditomorpha</taxon>
        <taxon>Strongyloidea</taxon>
        <taxon>Ancylostomatidae</taxon>
        <taxon>Ancylostomatinae</taxon>
        <taxon>Ancylostoma</taxon>
    </lineage>
</organism>
<accession>A0A016U9N2</accession>
<dbReference type="CDD" id="cd07061">
    <property type="entry name" value="HP_HAP_like"/>
    <property type="match status" value="1"/>
</dbReference>
<keyword evidence="3" id="KW-1185">Reference proteome</keyword>
<comment type="similarity">
    <text evidence="1">Belongs to the histidine acid phosphatase family.</text>
</comment>
<protein>
    <recommendedName>
        <fullName evidence="4">Histidine acid phosphatase</fullName>
    </recommendedName>
</protein>
<dbReference type="InterPro" id="IPR000560">
    <property type="entry name" value="His_Pase_clade-2"/>
</dbReference>
<reference evidence="3" key="1">
    <citation type="journal article" date="2015" name="Nat. Genet.">
        <title>The genome and transcriptome of the zoonotic hookworm Ancylostoma ceylanicum identify infection-specific gene families.</title>
        <authorList>
            <person name="Schwarz E.M."/>
            <person name="Hu Y."/>
            <person name="Antoshechkin I."/>
            <person name="Miller M.M."/>
            <person name="Sternberg P.W."/>
            <person name="Aroian R.V."/>
        </authorList>
    </citation>
    <scope>NUCLEOTIDE SEQUENCE</scope>
    <source>
        <strain evidence="3">HY135</strain>
    </source>
</reference>
<evidence type="ECO:0000313" key="3">
    <source>
        <dbReference type="Proteomes" id="UP000024635"/>
    </source>
</evidence>